<dbReference type="SUPFAM" id="SSF53098">
    <property type="entry name" value="Ribonuclease H-like"/>
    <property type="match status" value="1"/>
</dbReference>
<comment type="caution">
    <text evidence="2">The sequence shown here is derived from an EMBL/GenBank/DDBJ whole genome shotgun (WGS) entry which is preliminary data.</text>
</comment>
<evidence type="ECO:0000259" key="1">
    <source>
        <dbReference type="Pfam" id="PF05699"/>
    </source>
</evidence>
<dbReference type="InterPro" id="IPR012337">
    <property type="entry name" value="RNaseH-like_sf"/>
</dbReference>
<dbReference type="InterPro" id="IPR008906">
    <property type="entry name" value="HATC_C_dom"/>
</dbReference>
<dbReference type="GO" id="GO:0046983">
    <property type="term" value="F:protein dimerization activity"/>
    <property type="evidence" value="ECO:0007669"/>
    <property type="project" value="InterPro"/>
</dbReference>
<organism evidence="2 3">
    <name type="scientific">Metarhizium robertsii</name>
    <dbReference type="NCBI Taxonomy" id="568076"/>
    <lineage>
        <taxon>Eukaryota</taxon>
        <taxon>Fungi</taxon>
        <taxon>Dikarya</taxon>
        <taxon>Ascomycota</taxon>
        <taxon>Pezizomycotina</taxon>
        <taxon>Sordariomycetes</taxon>
        <taxon>Hypocreomycetidae</taxon>
        <taxon>Hypocreales</taxon>
        <taxon>Clavicipitaceae</taxon>
        <taxon>Metarhizium</taxon>
    </lineage>
</organism>
<accession>A0A014P054</accession>
<protein>
    <submittedName>
        <fullName evidence="2">HAT family dimerization domain protein</fullName>
    </submittedName>
</protein>
<evidence type="ECO:0000313" key="2">
    <source>
        <dbReference type="EMBL" id="EXU94566.1"/>
    </source>
</evidence>
<name>A0A014P054_9HYPO</name>
<evidence type="ECO:0000313" key="3">
    <source>
        <dbReference type="Proteomes" id="UP000030151"/>
    </source>
</evidence>
<dbReference type="AlphaFoldDB" id="A0A014P054"/>
<dbReference type="EMBL" id="JELW01000236">
    <property type="protein sequence ID" value="EXU94566.1"/>
    <property type="molecule type" value="Genomic_DNA"/>
</dbReference>
<dbReference type="eggNOG" id="ENOG502T506">
    <property type="taxonomic scope" value="Eukaryota"/>
</dbReference>
<dbReference type="Proteomes" id="UP000030151">
    <property type="component" value="Unassembled WGS sequence"/>
</dbReference>
<reference evidence="2 3" key="1">
    <citation type="submission" date="2014-02" db="EMBL/GenBank/DDBJ databases">
        <title>The genome sequence of the entomopathogenic fungus Metarhizium robertsii ARSEF 2575.</title>
        <authorList>
            <person name="Giuliano Garisto Donzelli B."/>
            <person name="Roe B.A."/>
            <person name="Macmil S.L."/>
            <person name="Krasnoff S.B."/>
            <person name="Gibson D.M."/>
        </authorList>
    </citation>
    <scope>NUCLEOTIDE SEQUENCE [LARGE SCALE GENOMIC DNA]</scope>
    <source>
        <strain evidence="2 3">ARSEF 2575</strain>
    </source>
</reference>
<dbReference type="HOGENOM" id="CLU_483184_0_0_1"/>
<gene>
    <name evidence="2" type="ORF">X797_012362</name>
</gene>
<feature type="domain" description="HAT C-terminal dimerisation" evidence="1">
    <location>
        <begin position="99"/>
        <end position="170"/>
    </location>
</feature>
<proteinExistence type="predicted"/>
<dbReference type="OrthoDB" id="5150535at2759"/>
<dbReference type="Pfam" id="PF05699">
    <property type="entry name" value="Dimer_Tnp_hAT"/>
    <property type="match status" value="1"/>
</dbReference>
<sequence length="564" mass="64729">MGWYVLDKYYKSSDKAPAYTTALLLHPMRRKKYIDLNWDPSWCGPALKAAREIWAKYKDLPLEENVGDKVDDSRELSEFDKLAQELDVTEDDNEDEFEKFVTASPHKITCSPLQWWCKEEQRLEYPRLHKMAIDILSIPPMSDEAERVFSGVRRTISWDRARLGAWIVEMTELLGNWNKNDLIRVLHVLAGEDDEVINLSATGGNDIDIFDSCDQEKEAWDVGGKLSLAPLKGVTLGGNVKYSNAETTVKGSTTSFTNKGSEEDQIQRTSRDTYICETGHSCRVQLWTYDVAFRASAPLVPMVNPKCVVEWQMTDRSRNSPGRFDERVLEQLRRRGVWWYYGQSVIWERNADGDRTDLLPPDVTPTRSYPGNWRGLGFGWSPDGNGANRVYGKTIQTSSLYGNMGWLDEENSKYYNVTRRDGLAVKLPDVPFPVDDSAQYWISQRDFPPLEFFKWNGKTWTTEFPPEWSKKVPVGPQDERGMKLPRWEWAGSDVGNYDGVYNVNFLRSKAWGMDFTARNADGTIMSTIALVKTPYDTNEKREEHASSTIRILQENVNLNITDYS</sequence>